<reference evidence="2" key="1">
    <citation type="submission" date="2017-03" db="EMBL/GenBank/DDBJ databases">
        <title>Phytopthora megakarya and P. palmivora, two closely related causual agents of cacao black pod achieved similar genome size and gene model numbers by different mechanisms.</title>
        <authorList>
            <person name="Ali S."/>
            <person name="Shao J."/>
            <person name="Larry D.J."/>
            <person name="Kronmiller B."/>
            <person name="Shen D."/>
            <person name="Strem M.D."/>
            <person name="Melnick R.L."/>
            <person name="Guiltinan M.J."/>
            <person name="Tyler B.M."/>
            <person name="Meinhardt L.W."/>
            <person name="Bailey B.A."/>
        </authorList>
    </citation>
    <scope>NUCLEOTIDE SEQUENCE [LARGE SCALE GENOMIC DNA]</scope>
    <source>
        <strain evidence="2">zdho120</strain>
    </source>
</reference>
<evidence type="ECO:0008006" key="3">
    <source>
        <dbReference type="Google" id="ProtNLM"/>
    </source>
</evidence>
<gene>
    <name evidence="1" type="ORF">PHMEG_00041312</name>
</gene>
<proteinExistence type="predicted"/>
<name>A0A225UC01_9STRA</name>
<accession>A0A225UC01</accession>
<keyword evidence="2" id="KW-1185">Reference proteome</keyword>
<protein>
    <recommendedName>
        <fullName evidence="3">RxLR effector protein</fullName>
    </recommendedName>
</protein>
<dbReference type="AlphaFoldDB" id="A0A225UC01"/>
<sequence length="78" mass="8493">MYTIPLVAAVTLCPSNASLPTEDFKDIEGGRRVDYDNLDDDDNTKEERGLEIIKVASKLNPFAAVKKSAAQIAKAKNP</sequence>
<comment type="caution">
    <text evidence="1">The sequence shown here is derived from an EMBL/GenBank/DDBJ whole genome shotgun (WGS) entry which is preliminary data.</text>
</comment>
<organism evidence="1 2">
    <name type="scientific">Phytophthora megakarya</name>
    <dbReference type="NCBI Taxonomy" id="4795"/>
    <lineage>
        <taxon>Eukaryota</taxon>
        <taxon>Sar</taxon>
        <taxon>Stramenopiles</taxon>
        <taxon>Oomycota</taxon>
        <taxon>Peronosporomycetes</taxon>
        <taxon>Peronosporales</taxon>
        <taxon>Peronosporaceae</taxon>
        <taxon>Phytophthora</taxon>
    </lineage>
</organism>
<evidence type="ECO:0000313" key="1">
    <source>
        <dbReference type="EMBL" id="OWY90528.1"/>
    </source>
</evidence>
<dbReference type="Proteomes" id="UP000198211">
    <property type="component" value="Unassembled WGS sequence"/>
</dbReference>
<evidence type="ECO:0000313" key="2">
    <source>
        <dbReference type="Proteomes" id="UP000198211"/>
    </source>
</evidence>
<dbReference type="EMBL" id="NBNE01022698">
    <property type="protein sequence ID" value="OWY90528.1"/>
    <property type="molecule type" value="Genomic_DNA"/>
</dbReference>